<evidence type="ECO:0000313" key="1">
    <source>
        <dbReference type="EMBL" id="KAH7837957.1"/>
    </source>
</evidence>
<comment type="caution">
    <text evidence="1">The sequence shown here is derived from an EMBL/GenBank/DDBJ whole genome shotgun (WGS) entry which is preliminary data.</text>
</comment>
<dbReference type="EMBL" id="CM037156">
    <property type="protein sequence ID" value="KAH7837957.1"/>
    <property type="molecule type" value="Genomic_DNA"/>
</dbReference>
<name>A0ACB7XAZ0_9ERIC</name>
<dbReference type="Proteomes" id="UP000828048">
    <property type="component" value="Chromosome 6"/>
</dbReference>
<reference evidence="1 2" key="1">
    <citation type="journal article" date="2021" name="Hortic Res">
        <title>High-quality reference genome and annotation aids understanding of berry development for evergreen blueberry (Vaccinium darrowii).</title>
        <authorList>
            <person name="Yu J."/>
            <person name="Hulse-Kemp A.M."/>
            <person name="Babiker E."/>
            <person name="Staton M."/>
        </authorList>
    </citation>
    <scope>NUCLEOTIDE SEQUENCE [LARGE SCALE GENOMIC DNA]</scope>
    <source>
        <strain evidence="2">cv. NJ 8807/NJ 8810</strain>
        <tissue evidence="1">Young leaf</tissue>
    </source>
</reference>
<organism evidence="1 2">
    <name type="scientific">Vaccinium darrowii</name>
    <dbReference type="NCBI Taxonomy" id="229202"/>
    <lineage>
        <taxon>Eukaryota</taxon>
        <taxon>Viridiplantae</taxon>
        <taxon>Streptophyta</taxon>
        <taxon>Embryophyta</taxon>
        <taxon>Tracheophyta</taxon>
        <taxon>Spermatophyta</taxon>
        <taxon>Magnoliopsida</taxon>
        <taxon>eudicotyledons</taxon>
        <taxon>Gunneridae</taxon>
        <taxon>Pentapetalae</taxon>
        <taxon>asterids</taxon>
        <taxon>Ericales</taxon>
        <taxon>Ericaceae</taxon>
        <taxon>Vaccinioideae</taxon>
        <taxon>Vaccinieae</taxon>
        <taxon>Vaccinium</taxon>
    </lineage>
</organism>
<sequence length="142" mass="15866">MADLFKNHNPDFLVLVETKVPFATLNEFFKSKGFTARSYSDPVGRSGGIWVLWDPARVNVSVVEVTNQQRAANDNREWLVAGDFNDHAESSEKRCYQRGTCLVFTLTTAPSLFTLRGFPPLTRLHAPFVSRICGLVTQISAS</sequence>
<proteinExistence type="predicted"/>
<accession>A0ACB7XAZ0</accession>
<evidence type="ECO:0000313" key="2">
    <source>
        <dbReference type="Proteomes" id="UP000828048"/>
    </source>
</evidence>
<protein>
    <submittedName>
        <fullName evidence="1">Uncharacterized protein</fullName>
    </submittedName>
</protein>
<keyword evidence="2" id="KW-1185">Reference proteome</keyword>
<gene>
    <name evidence="1" type="ORF">Vadar_020054</name>
</gene>